<organism evidence="1 2">
    <name type="scientific">Phormidium nigroviride PCC 7112</name>
    <dbReference type="NCBI Taxonomy" id="179408"/>
    <lineage>
        <taxon>Bacteria</taxon>
        <taxon>Bacillati</taxon>
        <taxon>Cyanobacteriota</taxon>
        <taxon>Cyanophyceae</taxon>
        <taxon>Oscillatoriophycideae</taxon>
        <taxon>Oscillatoriales</taxon>
        <taxon>Oscillatoriaceae</taxon>
        <taxon>Phormidium</taxon>
    </lineage>
</organism>
<gene>
    <name evidence="1" type="ORF">Osc7112_3639</name>
</gene>
<dbReference type="Proteomes" id="UP000010478">
    <property type="component" value="Chromosome"/>
</dbReference>
<evidence type="ECO:0000313" key="1">
    <source>
        <dbReference type="EMBL" id="AFZ07994.1"/>
    </source>
</evidence>
<keyword evidence="2" id="KW-1185">Reference proteome</keyword>
<sequence>MLPTFYETHLQKQLTQTPFILLTIFLNLIESEKQVTIALIGFPLITYW</sequence>
<protein>
    <submittedName>
        <fullName evidence="1">Uncharacterized protein</fullName>
    </submittedName>
</protein>
<dbReference type="AlphaFoldDB" id="K9VKE5"/>
<reference evidence="1 2" key="1">
    <citation type="submission" date="2012-05" db="EMBL/GenBank/DDBJ databases">
        <title>Finished chromosome of genome of Oscillatoria sp. PCC 7112.</title>
        <authorList>
            <consortium name="US DOE Joint Genome Institute"/>
            <person name="Gugger M."/>
            <person name="Coursin T."/>
            <person name="Rippka R."/>
            <person name="Tandeau De Marsac N."/>
            <person name="Huntemann M."/>
            <person name="Wei C.-L."/>
            <person name="Han J."/>
            <person name="Detter J.C."/>
            <person name="Han C."/>
            <person name="Tapia R."/>
            <person name="Davenport K."/>
            <person name="Daligault H."/>
            <person name="Erkkila T."/>
            <person name="Gu W."/>
            <person name="Munk A.C.C."/>
            <person name="Teshima H."/>
            <person name="Xu Y."/>
            <person name="Chain P."/>
            <person name="Chen A."/>
            <person name="Krypides N."/>
            <person name="Mavromatis K."/>
            <person name="Markowitz V."/>
            <person name="Szeto E."/>
            <person name="Ivanova N."/>
            <person name="Mikhailova N."/>
            <person name="Ovchinnikova G."/>
            <person name="Pagani I."/>
            <person name="Pati A."/>
            <person name="Goodwin L."/>
            <person name="Peters L."/>
            <person name="Pitluck S."/>
            <person name="Woyke T."/>
            <person name="Kerfeld C."/>
        </authorList>
    </citation>
    <scope>NUCLEOTIDE SEQUENCE [LARGE SCALE GENOMIC DNA]</scope>
    <source>
        <strain evidence="1 2">PCC 7112</strain>
    </source>
</reference>
<dbReference type="HOGENOM" id="CLU_3155666_0_0_3"/>
<proteinExistence type="predicted"/>
<name>K9VKE5_9CYAN</name>
<dbReference type="EMBL" id="CP003614">
    <property type="protein sequence ID" value="AFZ07994.1"/>
    <property type="molecule type" value="Genomic_DNA"/>
</dbReference>
<accession>K9VKE5</accession>
<dbReference type="KEGG" id="oni:Osc7112_3639"/>
<evidence type="ECO:0000313" key="2">
    <source>
        <dbReference type="Proteomes" id="UP000010478"/>
    </source>
</evidence>